<dbReference type="PROSITE" id="PS50206">
    <property type="entry name" value="RHODANESE_3"/>
    <property type="match status" value="2"/>
</dbReference>
<evidence type="ECO:0000256" key="1">
    <source>
        <dbReference type="ARBA" id="ARBA00022679"/>
    </source>
</evidence>
<evidence type="ECO:0000313" key="6">
    <source>
        <dbReference type="Proteomes" id="UP001447188"/>
    </source>
</evidence>
<evidence type="ECO:0000259" key="4">
    <source>
        <dbReference type="PROSITE" id="PS50206"/>
    </source>
</evidence>
<evidence type="ECO:0000256" key="3">
    <source>
        <dbReference type="SAM" id="MobiDB-lite"/>
    </source>
</evidence>
<dbReference type="PANTHER" id="PTHR11364:SF27">
    <property type="entry name" value="SULFURTRANSFERASE"/>
    <property type="match status" value="1"/>
</dbReference>
<evidence type="ECO:0000313" key="5">
    <source>
        <dbReference type="EMBL" id="KAL0637545.1"/>
    </source>
</evidence>
<dbReference type="EMBL" id="JBBBZM010000033">
    <property type="protein sequence ID" value="KAL0637545.1"/>
    <property type="molecule type" value="Genomic_DNA"/>
</dbReference>
<keyword evidence="1" id="KW-0808">Transferase</keyword>
<reference evidence="5 6" key="1">
    <citation type="submission" date="2024-02" db="EMBL/GenBank/DDBJ databases">
        <title>Discinaceae phylogenomics.</title>
        <authorList>
            <person name="Dirks A.C."/>
            <person name="James T.Y."/>
        </authorList>
    </citation>
    <scope>NUCLEOTIDE SEQUENCE [LARGE SCALE GENOMIC DNA]</scope>
    <source>
        <strain evidence="5 6">ACD0624</strain>
    </source>
</reference>
<dbReference type="InterPro" id="IPR045078">
    <property type="entry name" value="TST/MPST-like"/>
</dbReference>
<feature type="region of interest" description="Disordered" evidence="3">
    <location>
        <begin position="220"/>
        <end position="239"/>
    </location>
</feature>
<dbReference type="SUPFAM" id="SSF52821">
    <property type="entry name" value="Rhodanese/Cell cycle control phosphatase"/>
    <property type="match status" value="2"/>
</dbReference>
<dbReference type="InterPro" id="IPR036873">
    <property type="entry name" value="Rhodanese-like_dom_sf"/>
</dbReference>
<dbReference type="CDD" id="cd01449">
    <property type="entry name" value="TST_Repeat_2"/>
    <property type="match status" value="1"/>
</dbReference>
<sequence length="316" mass="34423">MSFIRTLSARSARPTISKLRVASPMSSRFSTYVITPSQLALALDANPPVTTSTHSRIVPLSAEWFLPTDPRTGHSEFQKCRIPTARFFDLDDIKDAASPYPHMLPSAPVFASAMGKLGIRRADTVVVYDSPSLGIFSAPRAAWTLRVFGHEKVHLLNNFKVWVEEGLPIEAGTPEVHEQTVYEVVAPDLRMVADFEEVKVLAEMRLEGGKSDVQLLDARPGGRFKGVDPEPRPGLSSGHVPGAISVPFSDLVDPVTKKLRSGKELREILLRKGVDPSEGVEKKLMCGTGVTAVVIETALDLAGIPGKRVVYDGSWT</sequence>
<keyword evidence="6" id="KW-1185">Reference proteome</keyword>
<dbReference type="SMART" id="SM00450">
    <property type="entry name" value="RHOD"/>
    <property type="match status" value="2"/>
</dbReference>
<feature type="domain" description="Rhodanese" evidence="4">
    <location>
        <begin position="65"/>
        <end position="171"/>
    </location>
</feature>
<evidence type="ECO:0000256" key="2">
    <source>
        <dbReference type="ARBA" id="ARBA00022737"/>
    </source>
</evidence>
<feature type="domain" description="Rhodanese" evidence="4">
    <location>
        <begin position="209"/>
        <end position="315"/>
    </location>
</feature>
<dbReference type="CDD" id="cd01448">
    <property type="entry name" value="TST_Repeat_1"/>
    <property type="match status" value="1"/>
</dbReference>
<protein>
    <recommendedName>
        <fullName evidence="4">Rhodanese domain-containing protein</fullName>
    </recommendedName>
</protein>
<gene>
    <name evidence="5" type="ORF">Q9L58_003434</name>
</gene>
<accession>A0ABR3GNQ3</accession>
<keyword evidence="2" id="KW-0677">Repeat</keyword>
<dbReference type="PANTHER" id="PTHR11364">
    <property type="entry name" value="THIOSULFATE SULFERTANSFERASE"/>
    <property type="match status" value="1"/>
</dbReference>
<proteinExistence type="predicted"/>
<organism evidence="5 6">
    <name type="scientific">Discina gigas</name>
    <dbReference type="NCBI Taxonomy" id="1032678"/>
    <lineage>
        <taxon>Eukaryota</taxon>
        <taxon>Fungi</taxon>
        <taxon>Dikarya</taxon>
        <taxon>Ascomycota</taxon>
        <taxon>Pezizomycotina</taxon>
        <taxon>Pezizomycetes</taxon>
        <taxon>Pezizales</taxon>
        <taxon>Discinaceae</taxon>
        <taxon>Discina</taxon>
    </lineage>
</organism>
<dbReference type="InterPro" id="IPR001763">
    <property type="entry name" value="Rhodanese-like_dom"/>
</dbReference>
<dbReference type="Proteomes" id="UP001447188">
    <property type="component" value="Unassembled WGS sequence"/>
</dbReference>
<name>A0ABR3GNQ3_9PEZI</name>
<dbReference type="Gene3D" id="3.40.250.10">
    <property type="entry name" value="Rhodanese-like domain"/>
    <property type="match status" value="2"/>
</dbReference>
<comment type="caution">
    <text evidence="5">The sequence shown here is derived from an EMBL/GenBank/DDBJ whole genome shotgun (WGS) entry which is preliminary data.</text>
</comment>